<evidence type="ECO:0000313" key="21">
    <source>
        <dbReference type="EMBL" id="POZ57945.1"/>
    </source>
</evidence>
<dbReference type="FunFam" id="3.30.565.10:FF:000006">
    <property type="entry name" value="Sensor histidine kinase WalK"/>
    <property type="match status" value="1"/>
</dbReference>
<dbReference type="SMART" id="SM00388">
    <property type="entry name" value="HisKA"/>
    <property type="match status" value="1"/>
</dbReference>
<dbReference type="PANTHER" id="PTHR43547">
    <property type="entry name" value="TWO-COMPONENT HISTIDINE KINASE"/>
    <property type="match status" value="1"/>
</dbReference>
<keyword evidence="9" id="KW-0547">Nucleotide-binding</keyword>
<dbReference type="EMBL" id="PGLV01000001">
    <property type="protein sequence ID" value="POZ57945.1"/>
    <property type="molecule type" value="Genomic_DNA"/>
</dbReference>
<dbReference type="InterPro" id="IPR003122">
    <property type="entry name" value="Tar_rcpt_lig-bd"/>
</dbReference>
<evidence type="ECO:0000256" key="15">
    <source>
        <dbReference type="ARBA" id="ARBA00023224"/>
    </source>
</evidence>
<dbReference type="Gene3D" id="1.10.287.130">
    <property type="match status" value="1"/>
</dbReference>
<dbReference type="InterPro" id="IPR003594">
    <property type="entry name" value="HATPase_dom"/>
</dbReference>
<dbReference type="SMART" id="SM00448">
    <property type="entry name" value="REC"/>
    <property type="match status" value="1"/>
</dbReference>
<gene>
    <name evidence="21" type="primary">walK_1</name>
    <name evidence="21" type="ORF">LYSIN_02729</name>
</gene>
<evidence type="ECO:0000313" key="22">
    <source>
        <dbReference type="Proteomes" id="UP000237319"/>
    </source>
</evidence>
<evidence type="ECO:0000256" key="1">
    <source>
        <dbReference type="ARBA" id="ARBA00000085"/>
    </source>
</evidence>
<dbReference type="GO" id="GO:0006935">
    <property type="term" value="P:chemotaxis"/>
    <property type="evidence" value="ECO:0007669"/>
    <property type="project" value="InterPro"/>
</dbReference>
<comment type="subcellular location">
    <subcellularLocation>
        <location evidence="2">Cell membrane</location>
        <topology evidence="2">Multi-pass membrane protein</topology>
    </subcellularLocation>
</comment>
<dbReference type="Pfam" id="PF02518">
    <property type="entry name" value="HATPase_c"/>
    <property type="match status" value="1"/>
</dbReference>
<dbReference type="Pfam" id="PF00072">
    <property type="entry name" value="Response_reg"/>
    <property type="match status" value="1"/>
</dbReference>
<evidence type="ECO:0000256" key="12">
    <source>
        <dbReference type="ARBA" id="ARBA00022989"/>
    </source>
</evidence>
<evidence type="ECO:0000259" key="19">
    <source>
        <dbReference type="PROSITE" id="PS50110"/>
    </source>
</evidence>
<dbReference type="Pfam" id="PF00512">
    <property type="entry name" value="HisKA"/>
    <property type="match status" value="1"/>
</dbReference>
<keyword evidence="13" id="KW-0902">Two-component regulatory system</keyword>
<dbReference type="Gene3D" id="6.10.340.10">
    <property type="match status" value="1"/>
</dbReference>
<evidence type="ECO:0000256" key="8">
    <source>
        <dbReference type="ARBA" id="ARBA00022692"/>
    </source>
</evidence>
<dbReference type="EC" id="2.7.13.3" evidence="3"/>
<dbReference type="GO" id="GO:0005886">
    <property type="term" value="C:plasma membrane"/>
    <property type="evidence" value="ECO:0007669"/>
    <property type="project" value="UniProtKB-SubCell"/>
</dbReference>
<feature type="transmembrane region" description="Helical" evidence="17">
    <location>
        <begin position="189"/>
        <end position="208"/>
    </location>
</feature>
<feature type="domain" description="Histidine kinase" evidence="18">
    <location>
        <begin position="585"/>
        <end position="799"/>
    </location>
</feature>
<dbReference type="Gene3D" id="3.30.565.10">
    <property type="entry name" value="Histidine kinase-like ATPase, C-terminal domain"/>
    <property type="match status" value="1"/>
</dbReference>
<dbReference type="PROSITE" id="PS50109">
    <property type="entry name" value="HIS_KIN"/>
    <property type="match status" value="1"/>
</dbReference>
<evidence type="ECO:0000256" key="16">
    <source>
        <dbReference type="PROSITE-ProRule" id="PRU00169"/>
    </source>
</evidence>
<dbReference type="SUPFAM" id="SSF47384">
    <property type="entry name" value="Homodimeric domain of signal transducing histidine kinase"/>
    <property type="match status" value="1"/>
</dbReference>
<dbReference type="InterPro" id="IPR029016">
    <property type="entry name" value="GAF-like_dom_sf"/>
</dbReference>
<dbReference type="InterPro" id="IPR003660">
    <property type="entry name" value="HAMP_dom"/>
</dbReference>
<evidence type="ECO:0000256" key="9">
    <source>
        <dbReference type="ARBA" id="ARBA00022741"/>
    </source>
</evidence>
<dbReference type="FunFam" id="1.10.287.130:FF:000001">
    <property type="entry name" value="Two-component sensor histidine kinase"/>
    <property type="match status" value="1"/>
</dbReference>
<dbReference type="SUPFAM" id="SSF55781">
    <property type="entry name" value="GAF domain-like"/>
    <property type="match status" value="1"/>
</dbReference>
<dbReference type="GO" id="GO:0000155">
    <property type="term" value="F:phosphorelay sensor kinase activity"/>
    <property type="evidence" value="ECO:0007669"/>
    <property type="project" value="InterPro"/>
</dbReference>
<dbReference type="CDD" id="cd06225">
    <property type="entry name" value="HAMP"/>
    <property type="match status" value="1"/>
</dbReference>
<sequence>MHKNFPLLEKNIRNQFLKMLISLTIIFIVIVIIFILYIKSTNQSLKEERESVSGKAQIVDGLSEAFNGIIFRARGYYAFQDKHELELLHENLAEFEKYLNQFAELQLTDEEKALYNDLVEFNKNYKSVILPQALSYVDANDYEALRKLSSSGTNDLVNNFVNYTKMYEKKTEVDLNELFSRTIEKAQQFTLISLLLGALILLFVAIIMRRVLFNVIKPIEQLTTATNEIASGRFIELGGLVQKEDELGILANSFYKMTLSIQEKEEVLTTQNEELLAQQDELQGNQIQLQQSLDHLQKYNQLNHVLTFTLDKKQLLKNLHDYLNDIYMFDTSVLYLLEGNIYVSKGLTEQTTEQLVGNLNRDKQVRLEEEKFFIITREIAPNNQDIAQDYYHCYDLYSSILNSDGHLVAILMATREGNHFTKQEIDELNGLMNRVSIAFERIFMYEEVERSRQLNQNIIDTVNEGIQLVSITGDVLLINKALSRIIRFENIINKDNVSLNIWLEHFQNLCDQPEELLTFFNEAIIEDFLDTRTFRYSISQNTPIFVEVYATSVYEGGVKMGTMFVHRDITREYEIDQMKSELVSTVSHELRTPLSSVLGFTELLLTKEVKPERQKRYIETIHKEAVRLTNLINDFLDLQRMESGRQQYNMQQLSIDELSIEIVNRFRHEQKHHVHLIDKAKQVNVNGDQERLIQVFINLIGNAIKFSPSGGDVIITLENRNNMVQVSIEDQGIGIPKHEISKLFQKFKRIDNTTRRKIGGTGLGLSISREIIKKHGGDIWIESEEGKGTTVSFNLPLIQRQFESNLEDNEFNNQTGLNVLIIEDDLSLALLLSEELKSRGFTVIYHDNPKRAYEEALQTPLVGIIIDLMLGDEKNGWDLIRQLRDTEETCNIPILISSALDESKEDVARYKIDKYLTKPYPPEELSKALLSILSKPSIDKGKM</sequence>
<dbReference type="PANTHER" id="PTHR43547:SF2">
    <property type="entry name" value="HYBRID SIGNAL TRANSDUCTION HISTIDINE KINASE C"/>
    <property type="match status" value="1"/>
</dbReference>
<dbReference type="InterPro" id="IPR005467">
    <property type="entry name" value="His_kinase_dom"/>
</dbReference>
<dbReference type="CDD" id="cd16922">
    <property type="entry name" value="HATPase_EvgS-ArcB-TorS-like"/>
    <property type="match status" value="1"/>
</dbReference>
<name>A0A2S5D4D7_LYSSH</name>
<dbReference type="InterPro" id="IPR003661">
    <property type="entry name" value="HisK_dim/P_dom"/>
</dbReference>
<keyword evidence="12 17" id="KW-1133">Transmembrane helix</keyword>
<dbReference type="InterPro" id="IPR035965">
    <property type="entry name" value="PAS-like_dom_sf"/>
</dbReference>
<dbReference type="SUPFAM" id="SSF52172">
    <property type="entry name" value="CheY-like"/>
    <property type="match status" value="1"/>
</dbReference>
<proteinExistence type="predicted"/>
<keyword evidence="14 17" id="KW-0472">Membrane</keyword>
<evidence type="ECO:0000256" key="3">
    <source>
        <dbReference type="ARBA" id="ARBA00012438"/>
    </source>
</evidence>
<dbReference type="InterPro" id="IPR004358">
    <property type="entry name" value="Sig_transdc_His_kin-like_C"/>
</dbReference>
<keyword evidence="22" id="KW-1185">Reference proteome</keyword>
<dbReference type="InterPro" id="IPR036890">
    <property type="entry name" value="HATPase_C_sf"/>
</dbReference>
<dbReference type="SMART" id="SM00387">
    <property type="entry name" value="HATPase_c"/>
    <property type="match status" value="1"/>
</dbReference>
<keyword evidence="7 21" id="KW-0808">Transferase</keyword>
<reference evidence="21 22" key="1">
    <citation type="submission" date="2017-11" db="EMBL/GenBank/DDBJ databases">
        <title>Genome sequence of Lysinibacillus sphaericus, a lignin-degrading bacteria isolated from municipal solid waste soil.</title>
        <authorList>
            <person name="Persinoti G.F."/>
            <person name="Paixao D.A."/>
            <person name="Bugg T.D."/>
            <person name="Squina F.M."/>
        </authorList>
    </citation>
    <scope>NUCLEOTIDE SEQUENCE [LARGE SCALE GENOMIC DNA]</scope>
    <source>
        <strain evidence="21 22">A1</strain>
    </source>
</reference>
<organism evidence="21 22">
    <name type="scientific">Lysinibacillus sphaericus</name>
    <name type="common">Bacillus sphaericus</name>
    <dbReference type="NCBI Taxonomy" id="1421"/>
    <lineage>
        <taxon>Bacteria</taxon>
        <taxon>Bacillati</taxon>
        <taxon>Bacillota</taxon>
        <taxon>Bacilli</taxon>
        <taxon>Bacillales</taxon>
        <taxon>Bacillaceae</taxon>
        <taxon>Lysinibacillus</taxon>
    </lineage>
</organism>
<evidence type="ECO:0000259" key="18">
    <source>
        <dbReference type="PROSITE" id="PS50109"/>
    </source>
</evidence>
<evidence type="ECO:0000256" key="6">
    <source>
        <dbReference type="ARBA" id="ARBA00022553"/>
    </source>
</evidence>
<keyword evidence="4" id="KW-1003">Cell membrane</keyword>
<dbReference type="PROSITE" id="PS50885">
    <property type="entry name" value="HAMP"/>
    <property type="match status" value="1"/>
</dbReference>
<evidence type="ECO:0000256" key="13">
    <source>
        <dbReference type="ARBA" id="ARBA00023012"/>
    </source>
</evidence>
<dbReference type="Gene3D" id="3.30.450.20">
    <property type="entry name" value="PAS domain"/>
    <property type="match status" value="1"/>
</dbReference>
<keyword evidence="8 17" id="KW-0812">Transmembrane</keyword>
<dbReference type="InterPro" id="IPR036097">
    <property type="entry name" value="HisK_dim/P_sf"/>
</dbReference>
<comment type="catalytic activity">
    <reaction evidence="1">
        <text>ATP + protein L-histidine = ADP + protein N-phospho-L-histidine.</text>
        <dbReference type="EC" id="2.7.13.3"/>
    </reaction>
</comment>
<evidence type="ECO:0000256" key="14">
    <source>
        <dbReference type="ARBA" id="ARBA00023136"/>
    </source>
</evidence>
<keyword evidence="10 21" id="KW-0418">Kinase</keyword>
<dbReference type="PRINTS" id="PR00344">
    <property type="entry name" value="BCTRLSENSOR"/>
</dbReference>
<keyword evidence="6 16" id="KW-0597">Phosphoprotein</keyword>
<evidence type="ECO:0000256" key="2">
    <source>
        <dbReference type="ARBA" id="ARBA00004651"/>
    </source>
</evidence>
<dbReference type="CDD" id="cd00082">
    <property type="entry name" value="HisKA"/>
    <property type="match status" value="1"/>
</dbReference>
<dbReference type="Gene3D" id="3.40.50.2300">
    <property type="match status" value="1"/>
</dbReference>
<dbReference type="Gene3D" id="3.30.450.40">
    <property type="match status" value="1"/>
</dbReference>
<dbReference type="SUPFAM" id="SSF55874">
    <property type="entry name" value="ATPase domain of HSP90 chaperone/DNA topoisomerase II/histidine kinase"/>
    <property type="match status" value="1"/>
</dbReference>
<dbReference type="AlphaFoldDB" id="A0A2S5D4D7"/>
<feature type="domain" description="Response regulatory" evidence="19">
    <location>
        <begin position="818"/>
        <end position="933"/>
    </location>
</feature>
<dbReference type="SUPFAM" id="SSF158472">
    <property type="entry name" value="HAMP domain-like"/>
    <property type="match status" value="1"/>
</dbReference>
<keyword evidence="5" id="KW-0488">Methylation</keyword>
<evidence type="ECO:0000256" key="4">
    <source>
        <dbReference type="ARBA" id="ARBA00022475"/>
    </source>
</evidence>
<dbReference type="InterPro" id="IPR011006">
    <property type="entry name" value="CheY-like_superfamily"/>
</dbReference>
<evidence type="ECO:0000256" key="11">
    <source>
        <dbReference type="ARBA" id="ARBA00022840"/>
    </source>
</evidence>
<feature type="transmembrane region" description="Helical" evidence="17">
    <location>
        <begin position="20"/>
        <end position="38"/>
    </location>
</feature>
<protein>
    <recommendedName>
        <fullName evidence="3">histidine kinase</fullName>
        <ecNumber evidence="3">2.7.13.3</ecNumber>
    </recommendedName>
</protein>
<comment type="caution">
    <text evidence="21">The sequence shown here is derived from an EMBL/GenBank/DDBJ whole genome shotgun (WGS) entry which is preliminary data.</text>
</comment>
<evidence type="ECO:0000259" key="20">
    <source>
        <dbReference type="PROSITE" id="PS50885"/>
    </source>
</evidence>
<evidence type="ECO:0000256" key="7">
    <source>
        <dbReference type="ARBA" id="ARBA00022679"/>
    </source>
</evidence>
<accession>A0A2S5D4D7</accession>
<feature type="modified residue" description="4-aspartylphosphate" evidence="16">
    <location>
        <position position="867"/>
    </location>
</feature>
<dbReference type="SUPFAM" id="SSF55785">
    <property type="entry name" value="PYP-like sensor domain (PAS domain)"/>
    <property type="match status" value="1"/>
</dbReference>
<dbReference type="Pfam" id="PF02203">
    <property type="entry name" value="TarH"/>
    <property type="match status" value="1"/>
</dbReference>
<evidence type="ECO:0000256" key="17">
    <source>
        <dbReference type="SAM" id="Phobius"/>
    </source>
</evidence>
<feature type="domain" description="HAMP" evidence="20">
    <location>
        <begin position="213"/>
        <end position="266"/>
    </location>
</feature>
<dbReference type="PROSITE" id="PS50110">
    <property type="entry name" value="RESPONSE_REGULATORY"/>
    <property type="match status" value="1"/>
</dbReference>
<dbReference type="RefSeq" id="WP_069510525.1">
    <property type="nucleotide sequence ID" value="NZ_CP194323.1"/>
</dbReference>
<keyword evidence="11" id="KW-0067">ATP-binding</keyword>
<keyword evidence="15" id="KW-0807">Transducer</keyword>
<evidence type="ECO:0000256" key="5">
    <source>
        <dbReference type="ARBA" id="ARBA00022481"/>
    </source>
</evidence>
<dbReference type="Proteomes" id="UP000237319">
    <property type="component" value="Unassembled WGS sequence"/>
</dbReference>
<dbReference type="InterPro" id="IPR001789">
    <property type="entry name" value="Sig_transdc_resp-reg_receiver"/>
</dbReference>
<dbReference type="GO" id="GO:0005524">
    <property type="term" value="F:ATP binding"/>
    <property type="evidence" value="ECO:0007669"/>
    <property type="project" value="UniProtKB-KW"/>
</dbReference>
<evidence type="ECO:0000256" key="10">
    <source>
        <dbReference type="ARBA" id="ARBA00022777"/>
    </source>
</evidence>